<dbReference type="EMBL" id="JBBBZM010000137">
    <property type="protein sequence ID" value="KAL0633095.1"/>
    <property type="molecule type" value="Genomic_DNA"/>
</dbReference>
<comment type="caution">
    <text evidence="2">The sequence shown here is derived from an EMBL/GenBank/DDBJ whole genome shotgun (WGS) entry which is preliminary data.</text>
</comment>
<evidence type="ECO:0000256" key="1">
    <source>
        <dbReference type="SAM" id="MobiDB-lite"/>
    </source>
</evidence>
<feature type="compositionally biased region" description="Polar residues" evidence="1">
    <location>
        <begin position="121"/>
        <end position="133"/>
    </location>
</feature>
<dbReference type="Proteomes" id="UP001447188">
    <property type="component" value="Unassembled WGS sequence"/>
</dbReference>
<organism evidence="2 3">
    <name type="scientific">Discina gigas</name>
    <dbReference type="NCBI Taxonomy" id="1032678"/>
    <lineage>
        <taxon>Eukaryota</taxon>
        <taxon>Fungi</taxon>
        <taxon>Dikarya</taxon>
        <taxon>Ascomycota</taxon>
        <taxon>Pezizomycotina</taxon>
        <taxon>Pezizomycetes</taxon>
        <taxon>Pezizales</taxon>
        <taxon>Discinaceae</taxon>
        <taxon>Discina</taxon>
    </lineage>
</organism>
<keyword evidence="3" id="KW-1185">Reference proteome</keyword>
<evidence type="ECO:0000313" key="3">
    <source>
        <dbReference type="Proteomes" id="UP001447188"/>
    </source>
</evidence>
<proteinExistence type="predicted"/>
<feature type="region of interest" description="Disordered" evidence="1">
    <location>
        <begin position="121"/>
        <end position="185"/>
    </location>
</feature>
<sequence length="265" mass="29178">MLDMRGEVIYLKLWPTPSYSGAIVDGFPSSIAYVTSLDSYHRDYRIPVPFVSGTGLPTPETPATFGAPLVIGGYQDRRPSWILLEPQSAVMRFTTKWKSFSPPVFLSVPEFIRLEDHYNRLSGNGDNPRTNIPRSLPPPAPDAPDPSSPDNSRFGGSNTGPAPGPGPAPRGGHQDTHHAGTQDQRASDFHADFWRGFEHVPLLVIAESESGDDSADEEEGPISFARLLAPYSKPSREIVDQHDNEVARHTELRMMKWVDDVACGM</sequence>
<name>A0ABR3GAZ8_9PEZI</name>
<gene>
    <name evidence="2" type="ORF">Q9L58_007995</name>
</gene>
<evidence type="ECO:0000313" key="2">
    <source>
        <dbReference type="EMBL" id="KAL0633095.1"/>
    </source>
</evidence>
<reference evidence="2 3" key="1">
    <citation type="submission" date="2024-02" db="EMBL/GenBank/DDBJ databases">
        <title>Discinaceae phylogenomics.</title>
        <authorList>
            <person name="Dirks A.C."/>
            <person name="James T.Y."/>
        </authorList>
    </citation>
    <scope>NUCLEOTIDE SEQUENCE [LARGE SCALE GENOMIC DNA]</scope>
    <source>
        <strain evidence="2 3">ACD0624</strain>
    </source>
</reference>
<feature type="compositionally biased region" description="Pro residues" evidence="1">
    <location>
        <begin position="135"/>
        <end position="147"/>
    </location>
</feature>
<feature type="compositionally biased region" description="Basic and acidic residues" evidence="1">
    <location>
        <begin position="172"/>
        <end position="185"/>
    </location>
</feature>
<accession>A0ABR3GAZ8</accession>
<protein>
    <submittedName>
        <fullName evidence="2">Uncharacterized protein</fullName>
    </submittedName>
</protein>